<comment type="caution">
    <text evidence="1">The sequence shown here is derived from an EMBL/GenBank/DDBJ whole genome shotgun (WGS) entry which is preliminary data.</text>
</comment>
<protein>
    <recommendedName>
        <fullName evidence="3">F-box domain-containing protein</fullName>
    </recommendedName>
</protein>
<proteinExistence type="predicted"/>
<dbReference type="EMBL" id="SDMP01000004">
    <property type="protein sequence ID" value="RYR60248.1"/>
    <property type="molecule type" value="Genomic_DNA"/>
</dbReference>
<dbReference type="InterPro" id="IPR050796">
    <property type="entry name" value="SCF_F-box_component"/>
</dbReference>
<name>A0A445DAM3_ARAHY</name>
<dbReference type="Proteomes" id="UP000289738">
    <property type="component" value="Chromosome A04"/>
</dbReference>
<keyword evidence="2" id="KW-1185">Reference proteome</keyword>
<accession>A0A445DAM3</accession>
<evidence type="ECO:0008006" key="3">
    <source>
        <dbReference type="Google" id="ProtNLM"/>
    </source>
</evidence>
<evidence type="ECO:0000313" key="2">
    <source>
        <dbReference type="Proteomes" id="UP000289738"/>
    </source>
</evidence>
<dbReference type="PANTHER" id="PTHR31672:SF13">
    <property type="entry name" value="F-BOX PROTEIN CPR30-LIKE"/>
    <property type="match status" value="1"/>
</dbReference>
<dbReference type="AlphaFoldDB" id="A0A445DAM3"/>
<evidence type="ECO:0000313" key="1">
    <source>
        <dbReference type="EMBL" id="RYR60248.1"/>
    </source>
</evidence>
<reference evidence="1 2" key="1">
    <citation type="submission" date="2019-01" db="EMBL/GenBank/DDBJ databases">
        <title>Sequencing of cultivated peanut Arachis hypogaea provides insights into genome evolution and oil improvement.</title>
        <authorList>
            <person name="Chen X."/>
        </authorList>
    </citation>
    <scope>NUCLEOTIDE SEQUENCE [LARGE SCALE GENOMIC DNA]</scope>
    <source>
        <strain evidence="2">cv. Fuhuasheng</strain>
        <tissue evidence="1">Leaves</tissue>
    </source>
</reference>
<dbReference type="InterPro" id="IPR036047">
    <property type="entry name" value="F-box-like_dom_sf"/>
</dbReference>
<sequence length="190" mass="21755">MEKRHESMDDIFPVELIHSAGQTSRCVSKLWYSLISDPHFAELHFHHSPASSNALIFIPKGSVACFVYLDALFSDDNDASSQVKEVCLPLKKEPPSLLEVWGSCRGFVLLRRRENFLVLRNPLTGSGKEISYSRIVSRCKNKGYRNSRDFYVYGFVYDASQDDYLLVVACHDKHDQVHFNCLSLRTNSFI</sequence>
<gene>
    <name evidence="1" type="ORF">Ahy_A04g017322</name>
</gene>
<dbReference type="PANTHER" id="PTHR31672">
    <property type="entry name" value="BNACNNG10540D PROTEIN"/>
    <property type="match status" value="1"/>
</dbReference>
<organism evidence="1 2">
    <name type="scientific">Arachis hypogaea</name>
    <name type="common">Peanut</name>
    <dbReference type="NCBI Taxonomy" id="3818"/>
    <lineage>
        <taxon>Eukaryota</taxon>
        <taxon>Viridiplantae</taxon>
        <taxon>Streptophyta</taxon>
        <taxon>Embryophyta</taxon>
        <taxon>Tracheophyta</taxon>
        <taxon>Spermatophyta</taxon>
        <taxon>Magnoliopsida</taxon>
        <taxon>eudicotyledons</taxon>
        <taxon>Gunneridae</taxon>
        <taxon>Pentapetalae</taxon>
        <taxon>rosids</taxon>
        <taxon>fabids</taxon>
        <taxon>Fabales</taxon>
        <taxon>Fabaceae</taxon>
        <taxon>Papilionoideae</taxon>
        <taxon>50 kb inversion clade</taxon>
        <taxon>dalbergioids sensu lato</taxon>
        <taxon>Dalbergieae</taxon>
        <taxon>Pterocarpus clade</taxon>
        <taxon>Arachis</taxon>
    </lineage>
</organism>
<dbReference type="SUPFAM" id="SSF81383">
    <property type="entry name" value="F-box domain"/>
    <property type="match status" value="1"/>
</dbReference>